<evidence type="ECO:0000256" key="8">
    <source>
        <dbReference type="SAM" id="MobiDB-lite"/>
    </source>
</evidence>
<evidence type="ECO:0000259" key="10">
    <source>
        <dbReference type="PROSITE" id="PS50106"/>
    </source>
</evidence>
<dbReference type="Proteomes" id="UP000682739">
    <property type="component" value="Chromosome"/>
</dbReference>
<protein>
    <recommendedName>
        <fullName evidence="7">Tricorn protease homolog</fullName>
        <ecNumber evidence="7">3.4.21.-</ecNumber>
    </recommendedName>
</protein>
<dbReference type="PROSITE" id="PS50106">
    <property type="entry name" value="PDZ"/>
    <property type="match status" value="1"/>
</dbReference>
<dbReference type="SMART" id="SM00228">
    <property type="entry name" value="PDZ"/>
    <property type="match status" value="1"/>
</dbReference>
<proteinExistence type="inferred from homology"/>
<dbReference type="EMBL" id="CP072110">
    <property type="protein sequence ID" value="QTH64516.1"/>
    <property type="molecule type" value="Genomic_DNA"/>
</dbReference>
<dbReference type="PANTHER" id="PTHR43253">
    <property type="entry name" value="TRICORN PROTEASE HOMOLOG 2-RELATED"/>
    <property type="match status" value="1"/>
</dbReference>
<dbReference type="InterPro" id="IPR012393">
    <property type="entry name" value="Tricorn_protease"/>
</dbReference>
<evidence type="ECO:0000256" key="2">
    <source>
        <dbReference type="ARBA" id="ARBA00008524"/>
    </source>
</evidence>
<dbReference type="Gene3D" id="3.90.226.10">
    <property type="entry name" value="2-enoyl-CoA Hydratase, Chain A, domain 1"/>
    <property type="match status" value="1"/>
</dbReference>
<dbReference type="Pfam" id="PF14684">
    <property type="entry name" value="Tricorn_C1"/>
    <property type="match status" value="1"/>
</dbReference>
<evidence type="ECO:0000313" key="11">
    <source>
        <dbReference type="EMBL" id="QTH64516.1"/>
    </source>
</evidence>
<dbReference type="GO" id="GO:0005737">
    <property type="term" value="C:cytoplasm"/>
    <property type="evidence" value="ECO:0007669"/>
    <property type="project" value="UniProtKB-SubCell"/>
</dbReference>
<evidence type="ECO:0000256" key="5">
    <source>
        <dbReference type="ARBA" id="ARBA00022801"/>
    </source>
</evidence>
<dbReference type="InterPro" id="IPR011042">
    <property type="entry name" value="6-blade_b-propeller_TolB-like"/>
</dbReference>
<dbReference type="InterPro" id="IPR005151">
    <property type="entry name" value="Tail-specific_protease"/>
</dbReference>
<dbReference type="InterPro" id="IPR029045">
    <property type="entry name" value="ClpP/crotonase-like_dom_sf"/>
</dbReference>
<dbReference type="KEGG" id="psym:J1N51_03300"/>
<dbReference type="GO" id="GO:0006508">
    <property type="term" value="P:proteolysis"/>
    <property type="evidence" value="ECO:0007669"/>
    <property type="project" value="UniProtKB-UniRule"/>
</dbReference>
<dbReference type="Pfam" id="PF13180">
    <property type="entry name" value="PDZ_2"/>
    <property type="match status" value="1"/>
</dbReference>
<feature type="domain" description="PDZ" evidence="10">
    <location>
        <begin position="769"/>
        <end position="847"/>
    </location>
</feature>
<comment type="subcellular location">
    <subcellularLocation>
        <location evidence="1 7">Cytoplasm</location>
    </subcellularLocation>
</comment>
<dbReference type="Gene3D" id="2.30.42.10">
    <property type="match status" value="1"/>
</dbReference>
<keyword evidence="12" id="KW-1185">Reference proteome</keyword>
<evidence type="ECO:0000256" key="9">
    <source>
        <dbReference type="SAM" id="SignalP"/>
    </source>
</evidence>
<comment type="similarity">
    <text evidence="2 7">Belongs to the peptidase S41B family.</text>
</comment>
<dbReference type="SMART" id="SM00245">
    <property type="entry name" value="TSPc"/>
    <property type="match status" value="1"/>
</dbReference>
<dbReference type="InterPro" id="IPR001478">
    <property type="entry name" value="PDZ"/>
</dbReference>
<feature type="region of interest" description="Disordered" evidence="8">
    <location>
        <begin position="539"/>
        <end position="578"/>
    </location>
</feature>
<dbReference type="PANTHER" id="PTHR43253:SF1">
    <property type="entry name" value="TRICORN PROTEASE HOMOLOG 2-RELATED"/>
    <property type="match status" value="1"/>
</dbReference>
<sequence length="1081" mass="122005">MKKLATSLLISVALGANASTDSASSPLILQPEISPDGTQIAFSYQGDIWTMPLDGSRVNRLTIHEGYERSPKWSKDGSRIAFSSDRFGNDDVFVMPSIGGRPDRLTYHSAPDRVLGFNNDGQVLFNTRRLYAEVEREWEIFGVDQTDAATEFRYMDALGFDAVVSPDGKKIAFVRGTCRVAREDYRGPANRDIWIYDVDTGKYEQLSDFDGNDFMPQWASNDELYFISSRAGKYNVFKQKVGSSKAQQVTNESEFGVEHFSIDNSANTLVYQAADKVAMVKNGQTESLSVAIPTDFRFDPITNKKTTNSINEFSVSPNGKLVSYAVRGDLFVKRNDKKDKRSVRLTTGAARDRDVTWLDDNTLVFVSDRDGQNDLFKLTSADDKESNIFKSLKHQVEPLTRTAAQERNPIVSPDGKKLAYQQGRGILKVAEFTEEQTLNNEVTLVDGWATPSGISWSPDSIWLAYSKADLSFNNEVFIHAADNSKEPVNVSMHPKGDYNPVWSPDGSKLGFVSMRNNGDYDIWFAWLKESDWQRSKEEWKRDEFDDEPAKPAKAKVAKNESDSDKPTEEKDKKDKKQAEPLKIDLDDIYKRLEQVTRYAGNESSFAFDKKGEYVYYAIGGAGRQNFTMDRELFKIKWNGEENKRVLKGNKMPRNLSLSKDGKSLFVLTGRGDLEKINTKTDKAEKLTTISNQSIEHMAERAQIFDEAWQALNEGFYDPDFHGNDWQALKEQYRPLALKASTKEDFQYVFNLMLGQVNASHMGLYRGENQKQTQRTRTGLLGVEVFPTDKGLMVASVLDNSPAAREDSTLMVNDVITHINQVSVTDQNLYALLNEQANQPVLVAIERAGEAQEIVVWPTASLNNEKYDNWVETRRKLTEEYSGGRLGYLHIRGMNWTSFERFERELMAAGYGKEGIVIDVRYNGGGWTTDYLMAVLNVKQHAYTIPRGASDNLKRDQKKFRNEYPYSERLPLSAWTKPSIAMSNESSYSNAEIFSHAYKALGLGKLVGRPTFGAVISTGAQSLVDGSIVRMPFRGWFVKDSDANMDFVPAQPDIEVFNPPAYKAKNVDPQLKRAVEELLKSL</sequence>
<dbReference type="GO" id="GO:0008236">
    <property type="term" value="F:serine-type peptidase activity"/>
    <property type="evidence" value="ECO:0007669"/>
    <property type="project" value="UniProtKB-UniRule"/>
</dbReference>
<feature type="chain" id="PRO_5037133281" description="Tricorn protease homolog" evidence="9">
    <location>
        <begin position="19"/>
        <end position="1081"/>
    </location>
</feature>
<dbReference type="Pfam" id="PF26550">
    <property type="entry name" value="Tricorn_2nd"/>
    <property type="match status" value="1"/>
</dbReference>
<dbReference type="RefSeq" id="WP_208832570.1">
    <property type="nucleotide sequence ID" value="NZ_CP072110.1"/>
</dbReference>
<evidence type="ECO:0000256" key="1">
    <source>
        <dbReference type="ARBA" id="ARBA00004496"/>
    </source>
</evidence>
<dbReference type="CDD" id="cd07562">
    <property type="entry name" value="Peptidase_S41_TRI"/>
    <property type="match status" value="1"/>
</dbReference>
<dbReference type="Gene3D" id="2.130.10.10">
    <property type="entry name" value="YVTN repeat-like/Quinoprotein amine dehydrogenase"/>
    <property type="match status" value="1"/>
</dbReference>
<dbReference type="AlphaFoldDB" id="A0A975HIQ6"/>
<gene>
    <name evidence="11" type="ORF">J1N51_03300</name>
</gene>
<dbReference type="SUPFAM" id="SSF82171">
    <property type="entry name" value="DPP6 N-terminal domain-like"/>
    <property type="match status" value="1"/>
</dbReference>
<keyword evidence="6 7" id="KW-0720">Serine protease</keyword>
<dbReference type="SUPFAM" id="SSF50156">
    <property type="entry name" value="PDZ domain-like"/>
    <property type="match status" value="1"/>
</dbReference>
<evidence type="ECO:0000256" key="6">
    <source>
        <dbReference type="ARBA" id="ARBA00022825"/>
    </source>
</evidence>
<keyword evidence="9" id="KW-0732">Signal</keyword>
<keyword evidence="5 7" id="KW-0378">Hydrolase</keyword>
<dbReference type="SUPFAM" id="SSF52096">
    <property type="entry name" value="ClpP/crotonase"/>
    <property type="match status" value="1"/>
</dbReference>
<dbReference type="Gene3D" id="3.30.750.44">
    <property type="match status" value="1"/>
</dbReference>
<evidence type="ECO:0000313" key="12">
    <source>
        <dbReference type="Proteomes" id="UP000682739"/>
    </source>
</evidence>
<dbReference type="Gene3D" id="2.120.10.60">
    <property type="entry name" value="Tricorn protease N-terminal domain"/>
    <property type="match status" value="1"/>
</dbReference>
<dbReference type="PIRSF" id="PIRSF036421">
    <property type="entry name" value="Tricorn_protease"/>
    <property type="match status" value="1"/>
</dbReference>
<evidence type="ECO:0000256" key="3">
    <source>
        <dbReference type="ARBA" id="ARBA00022490"/>
    </source>
</evidence>
<keyword evidence="4 7" id="KW-0645">Protease</keyword>
<name>A0A975HIQ6_9GAMM</name>
<evidence type="ECO:0000256" key="7">
    <source>
        <dbReference type="PIRNR" id="PIRNR036421"/>
    </source>
</evidence>
<feature type="signal peptide" evidence="9">
    <location>
        <begin position="1"/>
        <end position="18"/>
    </location>
</feature>
<dbReference type="EC" id="3.4.21.-" evidence="7"/>
<reference evidence="11" key="1">
    <citation type="submission" date="2021-03" db="EMBL/GenBank/DDBJ databases">
        <title>Description of Psychrosphaera ytuae sp. nov. isolated from deep sea sediment of South China Sea.</title>
        <authorList>
            <person name="Zhang J."/>
            <person name="Xu X.-D."/>
        </authorList>
    </citation>
    <scope>NUCLEOTIDE SEQUENCE</scope>
    <source>
        <strain evidence="11">MTZ26</strain>
    </source>
</reference>
<organism evidence="11 12">
    <name type="scientific">Psychrosphaera ytuae</name>
    <dbReference type="NCBI Taxonomy" id="2820710"/>
    <lineage>
        <taxon>Bacteria</taxon>
        <taxon>Pseudomonadati</taxon>
        <taxon>Pseudomonadota</taxon>
        <taxon>Gammaproteobacteria</taxon>
        <taxon>Alteromonadales</taxon>
        <taxon>Pseudoalteromonadaceae</taxon>
        <taxon>Psychrosphaera</taxon>
    </lineage>
</organism>
<dbReference type="Pfam" id="PF26549">
    <property type="entry name" value="Tricorn_N"/>
    <property type="match status" value="1"/>
</dbReference>
<accession>A0A975HIQ6</accession>
<feature type="compositionally biased region" description="Basic and acidic residues" evidence="8">
    <location>
        <begin position="539"/>
        <end position="550"/>
    </location>
</feature>
<dbReference type="InterPro" id="IPR015943">
    <property type="entry name" value="WD40/YVTN_repeat-like_dom_sf"/>
</dbReference>
<keyword evidence="3 7" id="KW-0963">Cytoplasm</keyword>
<dbReference type="InterPro" id="IPR036034">
    <property type="entry name" value="PDZ_sf"/>
</dbReference>
<dbReference type="SUPFAM" id="SSF69304">
    <property type="entry name" value="Tricorn protease N-terminal domain"/>
    <property type="match status" value="1"/>
</dbReference>
<dbReference type="InterPro" id="IPR028204">
    <property type="entry name" value="Tricorn_C1"/>
</dbReference>
<dbReference type="Pfam" id="PF03572">
    <property type="entry name" value="Peptidase_S41"/>
    <property type="match status" value="1"/>
</dbReference>
<comment type="function">
    <text evidence="7">Degrades oligopeptides.</text>
</comment>
<evidence type="ECO:0000256" key="4">
    <source>
        <dbReference type="ARBA" id="ARBA00022670"/>
    </source>
</evidence>
<feature type="compositionally biased region" description="Basic and acidic residues" evidence="8">
    <location>
        <begin position="557"/>
        <end position="578"/>
    </location>
</feature>
<dbReference type="Gene3D" id="2.120.10.30">
    <property type="entry name" value="TolB, C-terminal domain"/>
    <property type="match status" value="1"/>
</dbReference>